<accession>A0A9Q0GS04</accession>
<protein>
    <recommendedName>
        <fullName evidence="6">Myb-like domain-containing protein</fullName>
    </recommendedName>
</protein>
<dbReference type="InterPro" id="IPR050796">
    <property type="entry name" value="SCF_F-box_component"/>
</dbReference>
<evidence type="ECO:0000259" key="2">
    <source>
        <dbReference type="PROSITE" id="PS51293"/>
    </source>
</evidence>
<dbReference type="InterPro" id="IPR017884">
    <property type="entry name" value="SANT_dom"/>
</dbReference>
<evidence type="ECO:0000259" key="1">
    <source>
        <dbReference type="PROSITE" id="PS50090"/>
    </source>
</evidence>
<dbReference type="EMBL" id="JAMYWD010000012">
    <property type="protein sequence ID" value="KAJ4952455.1"/>
    <property type="molecule type" value="Genomic_DNA"/>
</dbReference>
<organism evidence="4 5">
    <name type="scientific">Protea cynaroides</name>
    <dbReference type="NCBI Taxonomy" id="273540"/>
    <lineage>
        <taxon>Eukaryota</taxon>
        <taxon>Viridiplantae</taxon>
        <taxon>Streptophyta</taxon>
        <taxon>Embryophyta</taxon>
        <taxon>Tracheophyta</taxon>
        <taxon>Spermatophyta</taxon>
        <taxon>Magnoliopsida</taxon>
        <taxon>Proteales</taxon>
        <taxon>Proteaceae</taxon>
        <taxon>Protea</taxon>
    </lineage>
</organism>
<dbReference type="CDD" id="cd00167">
    <property type="entry name" value="SANT"/>
    <property type="match status" value="1"/>
</dbReference>
<dbReference type="SMART" id="SM00717">
    <property type="entry name" value="SANT"/>
    <property type="match status" value="1"/>
</dbReference>
<name>A0A9Q0GS04_9MAGN</name>
<evidence type="ECO:0000313" key="5">
    <source>
        <dbReference type="Proteomes" id="UP001141806"/>
    </source>
</evidence>
<gene>
    <name evidence="4" type="ORF">NE237_029287</name>
</gene>
<dbReference type="InterPro" id="IPR001005">
    <property type="entry name" value="SANT/Myb"/>
</dbReference>
<evidence type="ECO:0008006" key="6">
    <source>
        <dbReference type="Google" id="ProtNLM"/>
    </source>
</evidence>
<dbReference type="PROSITE" id="PS50090">
    <property type="entry name" value="MYB_LIKE"/>
    <property type="match status" value="1"/>
</dbReference>
<dbReference type="PANTHER" id="PTHR31672:SF13">
    <property type="entry name" value="F-BOX PROTEIN CPR30-LIKE"/>
    <property type="match status" value="1"/>
</dbReference>
<dbReference type="Gene3D" id="1.10.10.60">
    <property type="entry name" value="Homeodomain-like"/>
    <property type="match status" value="1"/>
</dbReference>
<dbReference type="Proteomes" id="UP001141806">
    <property type="component" value="Unassembled WGS sequence"/>
</dbReference>
<feature type="domain" description="SANT" evidence="2">
    <location>
        <begin position="312"/>
        <end position="345"/>
    </location>
</feature>
<evidence type="ECO:0000313" key="4">
    <source>
        <dbReference type="EMBL" id="KAJ4952455.1"/>
    </source>
</evidence>
<dbReference type="InterPro" id="IPR013187">
    <property type="entry name" value="F-box-assoc_dom_typ3"/>
</dbReference>
<dbReference type="PANTHER" id="PTHR31672">
    <property type="entry name" value="BNACNNG10540D PROTEIN"/>
    <property type="match status" value="1"/>
</dbReference>
<proteinExistence type="predicted"/>
<feature type="domain" description="Myb-like" evidence="1">
    <location>
        <begin position="317"/>
        <end position="372"/>
    </location>
</feature>
<reference evidence="4" key="1">
    <citation type="journal article" date="2023" name="Plant J.">
        <title>The genome of the king protea, Protea cynaroides.</title>
        <authorList>
            <person name="Chang J."/>
            <person name="Duong T.A."/>
            <person name="Schoeman C."/>
            <person name="Ma X."/>
            <person name="Roodt D."/>
            <person name="Barker N."/>
            <person name="Li Z."/>
            <person name="Van de Peer Y."/>
            <person name="Mizrachi E."/>
        </authorList>
    </citation>
    <scope>NUCLEOTIDE SEQUENCE</scope>
    <source>
        <tissue evidence="4">Young leaves</tissue>
    </source>
</reference>
<dbReference type="InterPro" id="IPR009057">
    <property type="entry name" value="Homeodomain-like_sf"/>
</dbReference>
<dbReference type="NCBIfam" id="TIGR01640">
    <property type="entry name" value="F_box_assoc_1"/>
    <property type="match status" value="1"/>
</dbReference>
<dbReference type="PROSITE" id="PS51293">
    <property type="entry name" value="SANT"/>
    <property type="match status" value="1"/>
</dbReference>
<dbReference type="PROSITE" id="PS51294">
    <property type="entry name" value="HTH_MYB"/>
    <property type="match status" value="1"/>
</dbReference>
<dbReference type="SUPFAM" id="SSF46689">
    <property type="entry name" value="Homeodomain-like"/>
    <property type="match status" value="1"/>
</dbReference>
<evidence type="ECO:0000259" key="3">
    <source>
        <dbReference type="PROSITE" id="PS51294"/>
    </source>
</evidence>
<dbReference type="Pfam" id="PF08268">
    <property type="entry name" value="FBA_3"/>
    <property type="match status" value="1"/>
</dbReference>
<dbReference type="AlphaFoldDB" id="A0A9Q0GS04"/>
<dbReference type="InterPro" id="IPR017451">
    <property type="entry name" value="F-box-assoc_interact_dom"/>
</dbReference>
<dbReference type="Pfam" id="PF00249">
    <property type="entry name" value="Myb_DNA-binding"/>
    <property type="match status" value="1"/>
</dbReference>
<sequence>MMNGMHGEGDNCKIRQIPLGFEPIDHCLFDIVGSCNGFICLSSQGYTGPIFIYNPITEEAILLPCPRLKFSPNYHIGRVGFGFDRLSNKYKVVRVHPIPPNAEGEDYKNFAEIITVGANACWRKLDFPRSFQFYGRHPVFLDGILYWLVHGPYPPCCENIVALDIEGEKHWTIECPPPRHHSKKRNSLIHMDGSLSMDIWLLQGSKTMGFSFNLTTYDVSGLVYPHPTNNMSGLYTRQYWGQFLVLAKIGHDTFLLELLSRSKIVMREKYQYDYSIVLYSCTKQQCLSVQGTWNNSRLQRHWMVPTLKSLNAEIDTWTDEEERLLVRMVQQYGVGNWAKIARNYVLRNWDQNKNVQVVRTGKQCQEQWHNHLCMNIKG</sequence>
<dbReference type="InterPro" id="IPR017930">
    <property type="entry name" value="Myb_dom"/>
</dbReference>
<feature type="domain" description="HTH myb-type" evidence="3">
    <location>
        <begin position="316"/>
        <end position="376"/>
    </location>
</feature>
<comment type="caution">
    <text evidence="4">The sequence shown here is derived from an EMBL/GenBank/DDBJ whole genome shotgun (WGS) entry which is preliminary data.</text>
</comment>
<dbReference type="OrthoDB" id="591557at2759"/>
<keyword evidence="5" id="KW-1185">Reference proteome</keyword>